<dbReference type="InterPro" id="IPR017972">
    <property type="entry name" value="Cyt_P450_CS"/>
</dbReference>
<dbReference type="SUPFAM" id="SSF48264">
    <property type="entry name" value="Cytochrome P450"/>
    <property type="match status" value="1"/>
</dbReference>
<comment type="similarity">
    <text evidence="3 12">Belongs to the cytochrome P450 family.</text>
</comment>
<evidence type="ECO:0000256" key="1">
    <source>
        <dbReference type="ARBA" id="ARBA00001971"/>
    </source>
</evidence>
<evidence type="ECO:0000256" key="9">
    <source>
        <dbReference type="ARBA" id="ARBA00023004"/>
    </source>
</evidence>
<comment type="cofactor">
    <cofactor evidence="1">
        <name>heme</name>
        <dbReference type="ChEBI" id="CHEBI:30413"/>
    </cofactor>
</comment>
<dbReference type="Gene3D" id="1.10.630.10">
    <property type="entry name" value="Cytochrome P450"/>
    <property type="match status" value="1"/>
</dbReference>
<evidence type="ECO:0000256" key="11">
    <source>
        <dbReference type="ARBA" id="ARBA00023136"/>
    </source>
</evidence>
<keyword evidence="6 12" id="KW-0479">Metal-binding</keyword>
<evidence type="ECO:0000313" key="13">
    <source>
        <dbReference type="EMBL" id="MCD7472195.1"/>
    </source>
</evidence>
<name>A0ABS8TNI6_DATST</name>
<evidence type="ECO:0008006" key="15">
    <source>
        <dbReference type="Google" id="ProtNLM"/>
    </source>
</evidence>
<dbReference type="InterPro" id="IPR001128">
    <property type="entry name" value="Cyt_P450"/>
</dbReference>
<dbReference type="PANTHER" id="PTHR47955:SF22">
    <property type="entry name" value="CYTOCHROME P450 83B1-LIKE"/>
    <property type="match status" value="1"/>
</dbReference>
<dbReference type="PROSITE" id="PS00086">
    <property type="entry name" value="CYTOCHROME_P450"/>
    <property type="match status" value="1"/>
</dbReference>
<dbReference type="Proteomes" id="UP000823775">
    <property type="component" value="Unassembled WGS sequence"/>
</dbReference>
<evidence type="ECO:0000256" key="2">
    <source>
        <dbReference type="ARBA" id="ARBA00004167"/>
    </source>
</evidence>
<keyword evidence="10 12" id="KW-0503">Monooxygenase</keyword>
<evidence type="ECO:0000256" key="5">
    <source>
        <dbReference type="ARBA" id="ARBA00022692"/>
    </source>
</evidence>
<keyword evidence="7" id="KW-1133">Transmembrane helix</keyword>
<proteinExistence type="inferred from homology"/>
<protein>
    <recommendedName>
        <fullName evidence="15">Cytochrome P450</fullName>
    </recommendedName>
</protein>
<gene>
    <name evidence="13" type="ORF">HAX54_013203</name>
</gene>
<evidence type="ECO:0000256" key="12">
    <source>
        <dbReference type="RuleBase" id="RU000461"/>
    </source>
</evidence>
<keyword evidence="14" id="KW-1185">Reference proteome</keyword>
<accession>A0ABS8TNI6</accession>
<evidence type="ECO:0000256" key="4">
    <source>
        <dbReference type="ARBA" id="ARBA00022617"/>
    </source>
</evidence>
<evidence type="ECO:0000256" key="8">
    <source>
        <dbReference type="ARBA" id="ARBA00023002"/>
    </source>
</evidence>
<evidence type="ECO:0000256" key="6">
    <source>
        <dbReference type="ARBA" id="ARBA00022723"/>
    </source>
</evidence>
<keyword evidence="11" id="KW-0472">Membrane</keyword>
<reference evidence="13 14" key="1">
    <citation type="journal article" date="2021" name="BMC Genomics">
        <title>Datura genome reveals duplications of psychoactive alkaloid biosynthetic genes and high mutation rate following tissue culture.</title>
        <authorList>
            <person name="Rajewski A."/>
            <person name="Carter-House D."/>
            <person name="Stajich J."/>
            <person name="Litt A."/>
        </authorList>
    </citation>
    <scope>NUCLEOTIDE SEQUENCE [LARGE SCALE GENOMIC DNA]</scope>
    <source>
        <strain evidence="13">AR-01</strain>
    </source>
</reference>
<evidence type="ECO:0000256" key="3">
    <source>
        <dbReference type="ARBA" id="ARBA00010617"/>
    </source>
</evidence>
<keyword evidence="9 12" id="KW-0408">Iron</keyword>
<comment type="caution">
    <text evidence="13">The sequence shown here is derived from an EMBL/GenBank/DDBJ whole genome shotgun (WGS) entry which is preliminary data.</text>
</comment>
<dbReference type="InterPro" id="IPR002401">
    <property type="entry name" value="Cyt_P450_E_grp-I"/>
</dbReference>
<evidence type="ECO:0000256" key="7">
    <source>
        <dbReference type="ARBA" id="ARBA00022989"/>
    </source>
</evidence>
<keyword evidence="5" id="KW-0812">Transmembrane</keyword>
<keyword evidence="4 12" id="KW-0349">Heme</keyword>
<evidence type="ECO:0000256" key="10">
    <source>
        <dbReference type="ARBA" id="ARBA00023033"/>
    </source>
</evidence>
<dbReference type="EMBL" id="JACEIK010001789">
    <property type="protein sequence ID" value="MCD7472195.1"/>
    <property type="molecule type" value="Genomic_DNA"/>
</dbReference>
<organism evidence="13 14">
    <name type="scientific">Datura stramonium</name>
    <name type="common">Jimsonweed</name>
    <name type="synonym">Common thornapple</name>
    <dbReference type="NCBI Taxonomy" id="4076"/>
    <lineage>
        <taxon>Eukaryota</taxon>
        <taxon>Viridiplantae</taxon>
        <taxon>Streptophyta</taxon>
        <taxon>Embryophyta</taxon>
        <taxon>Tracheophyta</taxon>
        <taxon>Spermatophyta</taxon>
        <taxon>Magnoliopsida</taxon>
        <taxon>eudicotyledons</taxon>
        <taxon>Gunneridae</taxon>
        <taxon>Pentapetalae</taxon>
        <taxon>asterids</taxon>
        <taxon>lamiids</taxon>
        <taxon>Solanales</taxon>
        <taxon>Solanaceae</taxon>
        <taxon>Solanoideae</taxon>
        <taxon>Datureae</taxon>
        <taxon>Datura</taxon>
    </lineage>
</organism>
<sequence>MVVISSSKLAKEVLKTQDLAFCNRHSFLGQQKLSYNGHDIAFAPYNDYWREIRKICVVHLFSLKKVQCFSPIREDEVSRMIKKISQQASTSQIINLSRILISLTSTIICRVAFGIRYDEEAHEKKKFDEILAVTQEMMAGFFFSDYFPLFGWLDKLFGNISRLEKNFKDLDEFYEEVIEQHLNSNRPKSMEGDIIDLMLQLKKEQSTPIDLTLDNIKAILMNIFVAGTDTSAATVIWAMTALIKNPKTMKKVQEEIRKSIGNKGIVNEDDVQNMPYLKAVIKETFRLYPPVPILLARETMHKSILEGYEIQPKTIIHVNSWAIARDPETWKNPEEFIPERFLNSNIDFKGQNFELLPFGAGRRGCPGIALGVATVDLILPNLLYAFDWELPCGMKKEDIDTEVLPGIAMHKKNDLCLVPKVYI</sequence>
<keyword evidence="8 12" id="KW-0560">Oxidoreductase</keyword>
<dbReference type="Pfam" id="PF00067">
    <property type="entry name" value="p450"/>
    <property type="match status" value="1"/>
</dbReference>
<comment type="subcellular location">
    <subcellularLocation>
        <location evidence="2">Membrane</location>
        <topology evidence="2">Single-pass membrane protein</topology>
    </subcellularLocation>
</comment>
<dbReference type="PRINTS" id="PR00463">
    <property type="entry name" value="EP450I"/>
</dbReference>
<dbReference type="PRINTS" id="PR00385">
    <property type="entry name" value="P450"/>
</dbReference>
<evidence type="ECO:0000313" key="14">
    <source>
        <dbReference type="Proteomes" id="UP000823775"/>
    </source>
</evidence>
<dbReference type="CDD" id="cd11072">
    <property type="entry name" value="CYP71-like"/>
    <property type="match status" value="1"/>
</dbReference>
<dbReference type="PANTHER" id="PTHR47955">
    <property type="entry name" value="CYTOCHROME P450 FAMILY 71 PROTEIN"/>
    <property type="match status" value="1"/>
</dbReference>
<dbReference type="InterPro" id="IPR036396">
    <property type="entry name" value="Cyt_P450_sf"/>
</dbReference>